<comment type="caution">
    <text evidence="8">The sequence shown here is derived from an EMBL/GenBank/DDBJ whole genome shotgun (WGS) entry which is preliminary data.</text>
</comment>
<keyword evidence="9" id="KW-1185">Reference proteome</keyword>
<evidence type="ECO:0000259" key="7">
    <source>
        <dbReference type="Pfam" id="PF00892"/>
    </source>
</evidence>
<dbReference type="Pfam" id="PF00892">
    <property type="entry name" value="EamA"/>
    <property type="match status" value="2"/>
</dbReference>
<feature type="transmembrane region" description="Helical" evidence="6">
    <location>
        <begin position="60"/>
        <end position="82"/>
    </location>
</feature>
<feature type="transmembrane region" description="Helical" evidence="6">
    <location>
        <begin position="260"/>
        <end position="279"/>
    </location>
</feature>
<evidence type="ECO:0000313" key="8">
    <source>
        <dbReference type="EMBL" id="MXP45469.1"/>
    </source>
</evidence>
<dbReference type="OrthoDB" id="7158585at2"/>
<dbReference type="PANTHER" id="PTHR32322:SF2">
    <property type="entry name" value="EAMA DOMAIN-CONTAINING PROTEIN"/>
    <property type="match status" value="1"/>
</dbReference>
<accession>A0A845BD27</accession>
<feature type="domain" description="EamA" evidence="7">
    <location>
        <begin position="143"/>
        <end position="278"/>
    </location>
</feature>
<dbReference type="InterPro" id="IPR037185">
    <property type="entry name" value="EmrE-like"/>
</dbReference>
<dbReference type="EMBL" id="WTYL01000003">
    <property type="protein sequence ID" value="MXP45469.1"/>
    <property type="molecule type" value="Genomic_DNA"/>
</dbReference>
<keyword evidence="5 6" id="KW-0472">Membrane</keyword>
<evidence type="ECO:0000256" key="3">
    <source>
        <dbReference type="ARBA" id="ARBA00022692"/>
    </source>
</evidence>
<dbReference type="Proteomes" id="UP000431922">
    <property type="component" value="Unassembled WGS sequence"/>
</dbReference>
<sequence>MSARSLSLLTFICMLWALNVVVSRLVVDGMGVPPLWFAALRSLVVVTVLARYLRPLPPRWPWVALVTFMISGGSFGLLFAGLRDATPSAAAVVSLSGAPLTVVFAILILKEKVRWRRGVGIALSFLGVAVAIASPSGWSSSVGLIFVGASAIVGALGSVWLKTIELPPLRLQAWAGLVSAIVLFPLSAMTEGGQATSIIAGGWRFAAGLAFSALVVSVFAHTVYFRLLRDHDANLIAPLTLMTPIFTIAAGAAITGDDVGPQLLIGALIAASGVLVILVRPSRELFKPLLVRTRI</sequence>
<dbReference type="PANTHER" id="PTHR32322">
    <property type="entry name" value="INNER MEMBRANE TRANSPORTER"/>
    <property type="match status" value="1"/>
</dbReference>
<evidence type="ECO:0000256" key="2">
    <source>
        <dbReference type="ARBA" id="ARBA00007362"/>
    </source>
</evidence>
<keyword evidence="3 6" id="KW-0812">Transmembrane</keyword>
<evidence type="ECO:0000256" key="6">
    <source>
        <dbReference type="SAM" id="Phobius"/>
    </source>
</evidence>
<protein>
    <submittedName>
        <fullName evidence="8">EamA family transporter</fullName>
    </submittedName>
</protein>
<dbReference type="GO" id="GO:0016020">
    <property type="term" value="C:membrane"/>
    <property type="evidence" value="ECO:0007669"/>
    <property type="project" value="UniProtKB-SubCell"/>
</dbReference>
<name>A0A845BD27_9SPHN</name>
<gene>
    <name evidence="8" type="ORF">GRI65_13520</name>
</gene>
<reference evidence="8 9" key="1">
    <citation type="submission" date="2019-12" db="EMBL/GenBank/DDBJ databases">
        <title>Genomic-based taxomic classification of the family Erythrobacteraceae.</title>
        <authorList>
            <person name="Xu L."/>
        </authorList>
    </citation>
    <scope>NUCLEOTIDE SEQUENCE [LARGE SCALE GENOMIC DNA]</scope>
    <source>
        <strain evidence="8 9">KCTC 42453</strain>
    </source>
</reference>
<feature type="domain" description="EamA" evidence="7">
    <location>
        <begin position="9"/>
        <end position="131"/>
    </location>
</feature>
<proteinExistence type="inferred from homology"/>
<dbReference type="AlphaFoldDB" id="A0A845BD27"/>
<feature type="transmembrane region" description="Helical" evidence="6">
    <location>
        <begin position="121"/>
        <end position="138"/>
    </location>
</feature>
<organism evidence="8 9">
    <name type="scientific">Allopontixanthobacter sediminis</name>
    <dbReference type="NCBI Taxonomy" id="1689985"/>
    <lineage>
        <taxon>Bacteria</taxon>
        <taxon>Pseudomonadati</taxon>
        <taxon>Pseudomonadota</taxon>
        <taxon>Alphaproteobacteria</taxon>
        <taxon>Sphingomonadales</taxon>
        <taxon>Erythrobacteraceae</taxon>
        <taxon>Allopontixanthobacter</taxon>
    </lineage>
</organism>
<dbReference type="InterPro" id="IPR050638">
    <property type="entry name" value="AA-Vitamin_Transporters"/>
</dbReference>
<evidence type="ECO:0000256" key="1">
    <source>
        <dbReference type="ARBA" id="ARBA00004141"/>
    </source>
</evidence>
<comment type="similarity">
    <text evidence="2">Belongs to the EamA transporter family.</text>
</comment>
<dbReference type="SUPFAM" id="SSF103481">
    <property type="entry name" value="Multidrug resistance efflux transporter EmrE"/>
    <property type="match status" value="2"/>
</dbReference>
<evidence type="ECO:0000313" key="9">
    <source>
        <dbReference type="Proteomes" id="UP000431922"/>
    </source>
</evidence>
<dbReference type="Gene3D" id="1.10.3730.20">
    <property type="match status" value="1"/>
</dbReference>
<feature type="transmembrane region" description="Helical" evidence="6">
    <location>
        <begin position="144"/>
        <end position="161"/>
    </location>
</feature>
<comment type="subcellular location">
    <subcellularLocation>
        <location evidence="1">Membrane</location>
        <topology evidence="1">Multi-pass membrane protein</topology>
    </subcellularLocation>
</comment>
<feature type="transmembrane region" description="Helical" evidence="6">
    <location>
        <begin position="202"/>
        <end position="223"/>
    </location>
</feature>
<feature type="transmembrane region" description="Helical" evidence="6">
    <location>
        <begin position="88"/>
        <end position="109"/>
    </location>
</feature>
<feature type="transmembrane region" description="Helical" evidence="6">
    <location>
        <begin position="33"/>
        <end position="53"/>
    </location>
</feature>
<evidence type="ECO:0000256" key="4">
    <source>
        <dbReference type="ARBA" id="ARBA00022989"/>
    </source>
</evidence>
<dbReference type="InterPro" id="IPR000620">
    <property type="entry name" value="EamA_dom"/>
</dbReference>
<feature type="transmembrane region" description="Helical" evidence="6">
    <location>
        <begin position="235"/>
        <end position="254"/>
    </location>
</feature>
<evidence type="ECO:0000256" key="5">
    <source>
        <dbReference type="ARBA" id="ARBA00023136"/>
    </source>
</evidence>
<feature type="transmembrane region" description="Helical" evidence="6">
    <location>
        <begin position="173"/>
        <end position="190"/>
    </location>
</feature>
<dbReference type="RefSeq" id="WP_160757060.1">
    <property type="nucleotide sequence ID" value="NZ_WTYL01000003.1"/>
</dbReference>
<keyword evidence="4 6" id="KW-1133">Transmembrane helix</keyword>